<dbReference type="CDD" id="cd18755">
    <property type="entry name" value="PIN_MtVapC3_VapC21-like"/>
    <property type="match status" value="1"/>
</dbReference>
<dbReference type="PANTHER" id="PTHR33653">
    <property type="entry name" value="RIBONUCLEASE VAPC2"/>
    <property type="match status" value="1"/>
</dbReference>
<dbReference type="GO" id="GO:0090729">
    <property type="term" value="F:toxin activity"/>
    <property type="evidence" value="ECO:0007669"/>
    <property type="project" value="UniProtKB-KW"/>
</dbReference>
<keyword evidence="8" id="KW-0800">Toxin</keyword>
<keyword evidence="6 8" id="KW-0460">Magnesium</keyword>
<dbReference type="GO" id="GO:0000287">
    <property type="term" value="F:magnesium ion binding"/>
    <property type="evidence" value="ECO:0007669"/>
    <property type="project" value="UniProtKB-UniRule"/>
</dbReference>
<sequence length="139" mass="15585">MTQRFLADKSALARWNQSAVADVLDELDERGLLAICAPVEWELIYSARNKADGERIRLLLFGFELLPTPDDVWDRALTVQREALARGIHRSLSMADLLIAATAERHRATVLHYDGDYDTIASITGQPTRWIVPPGTADR</sequence>
<evidence type="ECO:0000313" key="9">
    <source>
        <dbReference type="EMBL" id="TQE22206.1"/>
    </source>
</evidence>
<dbReference type="Pfam" id="PF01850">
    <property type="entry name" value="PIN"/>
    <property type="match status" value="1"/>
</dbReference>
<dbReference type="EC" id="3.1.-.-" evidence="8"/>
<keyword evidence="3 8" id="KW-0540">Nuclease</keyword>
<evidence type="ECO:0000256" key="4">
    <source>
        <dbReference type="ARBA" id="ARBA00022723"/>
    </source>
</evidence>
<evidence type="ECO:0000256" key="3">
    <source>
        <dbReference type="ARBA" id="ARBA00022722"/>
    </source>
</evidence>
<keyword evidence="5 8" id="KW-0378">Hydrolase</keyword>
<dbReference type="GO" id="GO:0016787">
    <property type="term" value="F:hydrolase activity"/>
    <property type="evidence" value="ECO:0007669"/>
    <property type="project" value="UniProtKB-KW"/>
</dbReference>
<dbReference type="RefSeq" id="WP_009337128.1">
    <property type="nucleotide sequence ID" value="NZ_CP182305.1"/>
</dbReference>
<dbReference type="InterPro" id="IPR022907">
    <property type="entry name" value="VapC_family"/>
</dbReference>
<name>A0A540PFZ3_9ACTN</name>
<dbReference type="InterPro" id="IPR050556">
    <property type="entry name" value="Type_II_TA_system_RNase"/>
</dbReference>
<comment type="cofactor">
    <cofactor evidence="1 8">
        <name>Mg(2+)</name>
        <dbReference type="ChEBI" id="CHEBI:18420"/>
    </cofactor>
</comment>
<protein>
    <recommendedName>
        <fullName evidence="8">Ribonuclease VapC</fullName>
        <shortName evidence="8">RNase VapC</shortName>
        <ecNumber evidence="8">3.1.-.-</ecNumber>
    </recommendedName>
    <alternativeName>
        <fullName evidence="8">Toxin VapC</fullName>
    </alternativeName>
</protein>
<evidence type="ECO:0000256" key="6">
    <source>
        <dbReference type="ARBA" id="ARBA00022842"/>
    </source>
</evidence>
<keyword evidence="2 8" id="KW-1277">Toxin-antitoxin system</keyword>
<accession>A0A540PFZ3</accession>
<feature type="binding site" evidence="8">
    <location>
        <position position="96"/>
    </location>
    <ligand>
        <name>Mg(2+)</name>
        <dbReference type="ChEBI" id="CHEBI:18420"/>
    </ligand>
</feature>
<dbReference type="InterPro" id="IPR002716">
    <property type="entry name" value="PIN_dom"/>
</dbReference>
<dbReference type="HAMAP" id="MF_00265">
    <property type="entry name" value="VapC_Nob1"/>
    <property type="match status" value="1"/>
</dbReference>
<dbReference type="Proteomes" id="UP000318720">
    <property type="component" value="Unassembled WGS sequence"/>
</dbReference>
<evidence type="ECO:0000256" key="8">
    <source>
        <dbReference type="HAMAP-Rule" id="MF_00265"/>
    </source>
</evidence>
<comment type="caution">
    <text evidence="9">The sequence shown here is derived from an EMBL/GenBank/DDBJ whole genome shotgun (WGS) entry which is preliminary data.</text>
</comment>
<evidence type="ECO:0000256" key="2">
    <source>
        <dbReference type="ARBA" id="ARBA00022649"/>
    </source>
</evidence>
<reference evidence="9 10" key="1">
    <citation type="submission" date="2019-03" db="EMBL/GenBank/DDBJ databases">
        <title>Comparative genomic analyses of the sweetpotato soil rot pathogen, Streptomyces ipomoeae.</title>
        <authorList>
            <person name="Ruschel Soares N."/>
            <person name="Badger J.H."/>
            <person name="Huguet-Tapia J.C."/>
            <person name="Clark C.A."/>
            <person name="Pettis G.S."/>
        </authorList>
    </citation>
    <scope>NUCLEOTIDE SEQUENCE [LARGE SCALE GENOMIC DNA]</scope>
    <source>
        <strain evidence="9 10">88-35</strain>
    </source>
</reference>
<dbReference type="GeneID" id="301694772"/>
<evidence type="ECO:0000256" key="1">
    <source>
        <dbReference type="ARBA" id="ARBA00001946"/>
    </source>
</evidence>
<proteinExistence type="inferred from homology"/>
<evidence type="ECO:0000313" key="10">
    <source>
        <dbReference type="Proteomes" id="UP000318720"/>
    </source>
</evidence>
<gene>
    <name evidence="8" type="primary">vapC</name>
    <name evidence="9" type="ORF">Sipo8835_36070</name>
</gene>
<comment type="similarity">
    <text evidence="7 8">Belongs to the PINc/VapC protein family.</text>
</comment>
<dbReference type="GO" id="GO:0004540">
    <property type="term" value="F:RNA nuclease activity"/>
    <property type="evidence" value="ECO:0007669"/>
    <property type="project" value="InterPro"/>
</dbReference>
<dbReference type="InterPro" id="IPR029060">
    <property type="entry name" value="PIN-like_dom_sf"/>
</dbReference>
<evidence type="ECO:0000256" key="5">
    <source>
        <dbReference type="ARBA" id="ARBA00022801"/>
    </source>
</evidence>
<dbReference type="AlphaFoldDB" id="A0A540PFZ3"/>
<feature type="binding site" evidence="8">
    <location>
        <position position="8"/>
    </location>
    <ligand>
        <name>Mg(2+)</name>
        <dbReference type="ChEBI" id="CHEBI:18420"/>
    </ligand>
</feature>
<comment type="function">
    <text evidence="8">Toxic component of a toxin-antitoxin (TA) system. An RNase.</text>
</comment>
<dbReference type="EMBL" id="SPAZ01000285">
    <property type="protein sequence ID" value="TQE22206.1"/>
    <property type="molecule type" value="Genomic_DNA"/>
</dbReference>
<dbReference type="PANTHER" id="PTHR33653:SF1">
    <property type="entry name" value="RIBONUCLEASE VAPC2"/>
    <property type="match status" value="1"/>
</dbReference>
<dbReference type="SUPFAM" id="SSF88723">
    <property type="entry name" value="PIN domain-like"/>
    <property type="match status" value="1"/>
</dbReference>
<organism evidence="9 10">
    <name type="scientific">Streptomyces ipomoeae</name>
    <dbReference type="NCBI Taxonomy" id="103232"/>
    <lineage>
        <taxon>Bacteria</taxon>
        <taxon>Bacillati</taxon>
        <taxon>Actinomycetota</taxon>
        <taxon>Actinomycetes</taxon>
        <taxon>Kitasatosporales</taxon>
        <taxon>Streptomycetaceae</taxon>
        <taxon>Streptomyces</taxon>
    </lineage>
</organism>
<evidence type="ECO:0000256" key="7">
    <source>
        <dbReference type="ARBA" id="ARBA00038093"/>
    </source>
</evidence>
<keyword evidence="4 8" id="KW-0479">Metal-binding</keyword>
<dbReference type="Gene3D" id="3.40.50.1010">
    <property type="entry name" value="5'-nuclease"/>
    <property type="match status" value="1"/>
</dbReference>